<dbReference type="InterPro" id="IPR022813">
    <property type="entry name" value="SecD/SecF_arch_bac"/>
</dbReference>
<gene>
    <name evidence="10 14" type="primary">secD</name>
    <name evidence="14" type="ORF">CQA58_02910</name>
</gene>
<keyword evidence="4" id="KW-0997">Cell inner membrane</keyword>
<dbReference type="Pfam" id="PF21760">
    <property type="entry name" value="SecD_1st"/>
    <property type="match status" value="1"/>
</dbReference>
<feature type="transmembrane region" description="Helical" evidence="10">
    <location>
        <begin position="448"/>
        <end position="467"/>
    </location>
</feature>
<keyword evidence="3 10" id="KW-1003">Cell membrane</keyword>
<evidence type="ECO:0000256" key="5">
    <source>
        <dbReference type="ARBA" id="ARBA00022692"/>
    </source>
</evidence>
<evidence type="ECO:0000256" key="6">
    <source>
        <dbReference type="ARBA" id="ARBA00022927"/>
    </source>
</evidence>
<evidence type="ECO:0000313" key="14">
    <source>
        <dbReference type="EMBL" id="RDU71510.1"/>
    </source>
</evidence>
<evidence type="ECO:0000256" key="8">
    <source>
        <dbReference type="ARBA" id="ARBA00023010"/>
    </source>
</evidence>
<evidence type="ECO:0000256" key="2">
    <source>
        <dbReference type="ARBA" id="ARBA00022448"/>
    </source>
</evidence>
<keyword evidence="9 10" id="KW-0472">Membrane</keyword>
<dbReference type="InterPro" id="IPR001036">
    <property type="entry name" value="Acrflvin-R"/>
</dbReference>
<dbReference type="PANTHER" id="PTHR30081">
    <property type="entry name" value="PROTEIN-EXPORT MEMBRANE PROTEIN SEC"/>
    <property type="match status" value="1"/>
</dbReference>
<comment type="caution">
    <text evidence="14">The sequence shown here is derived from an EMBL/GenBank/DDBJ whole genome shotgun (WGS) entry which is preliminary data.</text>
</comment>
<comment type="subcellular location">
    <subcellularLocation>
        <location evidence="1 10">Cell membrane</location>
        <topology evidence="1 10">Multi-pass membrane protein</topology>
    </subcellularLocation>
</comment>
<dbReference type="InterPro" id="IPR005791">
    <property type="entry name" value="SecD"/>
</dbReference>
<keyword evidence="15" id="KW-1185">Reference proteome</keyword>
<dbReference type="Gene3D" id="3.30.1360.200">
    <property type="match status" value="1"/>
</dbReference>
<keyword evidence="8 10" id="KW-0811">Translocation</keyword>
<dbReference type="NCBIfam" id="TIGR01129">
    <property type="entry name" value="secD"/>
    <property type="match status" value="1"/>
</dbReference>
<dbReference type="InterPro" id="IPR054384">
    <property type="entry name" value="SecDF_P1_head"/>
</dbReference>
<dbReference type="GO" id="GO:0005886">
    <property type="term" value="C:plasma membrane"/>
    <property type="evidence" value="ECO:0007669"/>
    <property type="project" value="UniProtKB-SubCell"/>
</dbReference>
<feature type="transmembrane region" description="Helical" evidence="10">
    <location>
        <begin position="374"/>
        <end position="394"/>
    </location>
</feature>
<protein>
    <recommendedName>
        <fullName evidence="10">Protein translocase subunit SecD</fullName>
    </recommendedName>
</protein>
<dbReference type="FunFam" id="1.20.1640.10:FF:000004">
    <property type="entry name" value="Protein translocase subunit SecD"/>
    <property type="match status" value="1"/>
</dbReference>
<dbReference type="GO" id="GO:0043952">
    <property type="term" value="P:protein transport by the Sec complex"/>
    <property type="evidence" value="ECO:0007669"/>
    <property type="project" value="UniProtKB-UniRule"/>
</dbReference>
<dbReference type="FunFam" id="3.30.1360.200:FF:000002">
    <property type="entry name" value="Preprotein translocase subunit SecD"/>
    <property type="match status" value="1"/>
</dbReference>
<dbReference type="Pfam" id="PF22599">
    <property type="entry name" value="SecDF_P1_head"/>
    <property type="match status" value="1"/>
</dbReference>
<dbReference type="InterPro" id="IPR048631">
    <property type="entry name" value="SecD_1st"/>
</dbReference>
<dbReference type="GO" id="GO:0015450">
    <property type="term" value="F:protein-transporting ATPase activity"/>
    <property type="evidence" value="ECO:0007669"/>
    <property type="project" value="InterPro"/>
</dbReference>
<dbReference type="AlphaFoldDB" id="A0A3D8J2M8"/>
<evidence type="ECO:0000259" key="11">
    <source>
        <dbReference type="Pfam" id="PF02355"/>
    </source>
</evidence>
<proteinExistence type="inferred from homology"/>
<feature type="transmembrane region" description="Helical" evidence="10">
    <location>
        <begin position="473"/>
        <end position="497"/>
    </location>
</feature>
<evidence type="ECO:0000313" key="15">
    <source>
        <dbReference type="Proteomes" id="UP000257045"/>
    </source>
</evidence>
<dbReference type="PRINTS" id="PR00702">
    <property type="entry name" value="ACRIFLAVINRP"/>
</dbReference>
<dbReference type="GO" id="GO:0065002">
    <property type="term" value="P:intracellular protein transmembrane transport"/>
    <property type="evidence" value="ECO:0007669"/>
    <property type="project" value="UniProtKB-UniRule"/>
</dbReference>
<dbReference type="Proteomes" id="UP000257045">
    <property type="component" value="Unassembled WGS sequence"/>
</dbReference>
<evidence type="ECO:0000256" key="4">
    <source>
        <dbReference type="ARBA" id="ARBA00022519"/>
    </source>
</evidence>
<accession>A0A3D8J2M8</accession>
<evidence type="ECO:0000256" key="3">
    <source>
        <dbReference type="ARBA" id="ARBA00022475"/>
    </source>
</evidence>
<evidence type="ECO:0000256" key="7">
    <source>
        <dbReference type="ARBA" id="ARBA00022989"/>
    </source>
</evidence>
<dbReference type="SUPFAM" id="SSF82866">
    <property type="entry name" value="Multidrug efflux transporter AcrB transmembrane domain"/>
    <property type="match status" value="1"/>
</dbReference>
<feature type="transmembrane region" description="Helical" evidence="10">
    <location>
        <begin position="349"/>
        <end position="369"/>
    </location>
</feature>
<keyword evidence="7 10" id="KW-1133">Transmembrane helix</keyword>
<name>A0A3D8J2M8_9HELI</name>
<dbReference type="Gene3D" id="3.30.70.3400">
    <property type="match status" value="1"/>
</dbReference>
<dbReference type="Gene3D" id="1.20.1640.10">
    <property type="entry name" value="Multidrug efflux transporter AcrB transmembrane domain"/>
    <property type="match status" value="1"/>
</dbReference>
<feature type="transmembrane region" description="Helical" evidence="10">
    <location>
        <begin position="400"/>
        <end position="420"/>
    </location>
</feature>
<evidence type="ECO:0000256" key="9">
    <source>
        <dbReference type="ARBA" id="ARBA00023136"/>
    </source>
</evidence>
<reference evidence="14 15" key="1">
    <citation type="submission" date="2018-04" db="EMBL/GenBank/DDBJ databases">
        <title>Novel Campyloabacter and Helicobacter Species and Strains.</title>
        <authorList>
            <person name="Mannion A.J."/>
            <person name="Shen Z."/>
            <person name="Fox J.G."/>
        </authorList>
    </citation>
    <scope>NUCLEOTIDE SEQUENCE [LARGE SCALE GENOMIC DNA]</scope>
    <source>
        <strain evidence="14 15">MIT 04-9366</strain>
    </source>
</reference>
<dbReference type="NCBIfam" id="TIGR00916">
    <property type="entry name" value="2A0604s01"/>
    <property type="match status" value="1"/>
</dbReference>
<keyword evidence="5 10" id="KW-0812">Transmembrane</keyword>
<dbReference type="OrthoDB" id="9805019at2"/>
<organism evidence="14 15">
    <name type="scientific">Helicobacter brantae</name>
    <dbReference type="NCBI Taxonomy" id="375927"/>
    <lineage>
        <taxon>Bacteria</taxon>
        <taxon>Pseudomonadati</taxon>
        <taxon>Campylobacterota</taxon>
        <taxon>Epsilonproteobacteria</taxon>
        <taxon>Campylobacterales</taxon>
        <taxon>Helicobacteraceae</taxon>
        <taxon>Helicobacter</taxon>
    </lineage>
</organism>
<dbReference type="EMBL" id="NXLV01000003">
    <property type="protein sequence ID" value="RDU71510.1"/>
    <property type="molecule type" value="Genomic_DNA"/>
</dbReference>
<dbReference type="Pfam" id="PF02355">
    <property type="entry name" value="SecD_SecF_C"/>
    <property type="match status" value="1"/>
</dbReference>
<dbReference type="GO" id="GO:0006605">
    <property type="term" value="P:protein targeting"/>
    <property type="evidence" value="ECO:0007669"/>
    <property type="project" value="UniProtKB-UniRule"/>
</dbReference>
<dbReference type="InterPro" id="IPR055344">
    <property type="entry name" value="SecD_SecF_C_bact"/>
</dbReference>
<feature type="domain" description="Protein export membrane protein SecD/SecF C-terminal" evidence="11">
    <location>
        <begin position="330"/>
        <end position="500"/>
    </location>
</feature>
<evidence type="ECO:0000256" key="10">
    <source>
        <dbReference type="HAMAP-Rule" id="MF_01463"/>
    </source>
</evidence>
<comment type="subunit">
    <text evidence="10">Forms a complex with SecF. Part of the essential Sec protein translocation apparatus which comprises SecA, SecYEG and auxiliary proteins SecDF. Other proteins may also be involved.</text>
</comment>
<keyword evidence="2 10" id="KW-0813">Transport</keyword>
<dbReference type="RefSeq" id="WP_115569221.1">
    <property type="nucleotide sequence ID" value="NZ_NXLV01000003.1"/>
</dbReference>
<dbReference type="PANTHER" id="PTHR30081:SF1">
    <property type="entry name" value="PROTEIN TRANSLOCASE SUBUNIT SECD"/>
    <property type="match status" value="1"/>
</dbReference>
<sequence length="518" mass="55858">MNYRLLIFIFCGLFGLALSLPSFSNISGPRVNLGLDLQGGLTMLLDVKTSEAIKSKYNSLATTLSYEAKSRKLLIRNITFSQDALRFKLLDKDKKPQVDELLKEIGGLSVSSENGEYSVSFTPQEKEQIAKNAMEQAIGTIRNRLDLFGLSEPSVTRQGKENILVALPGIKNAQEEQRAIDLISKSAHLQMMAVDEERAMRSSQMSEAEAKKYGDVLLPYAMGNGEKILLKAVPIIDGEMITDAKVSYDQNSQPVVAFSLDSRGAKLFGDFSGANIGKRMAIVLDGKVYSAPVIRERIGGGSGQISGNFTPEEASDLAIALRSGALSAPVEVIEKRSVGPSLGADSIKASMIALFSGFMLVLVFMIVYYHFAGVIAVGALLVNILLIIAIMALFGATLTLPGMAGIVLTVGMAVDANIIINERIRECLYSQKPIAQAIEEGYSNASRAIFDSNLTTIIAAILLYIYGTGAIKGFAITMVIGIVVSVVTAIIGTQGIYQALLKRIVKSNNRNFWFGIKG</sequence>
<evidence type="ECO:0000259" key="12">
    <source>
        <dbReference type="Pfam" id="PF21760"/>
    </source>
</evidence>
<evidence type="ECO:0000259" key="13">
    <source>
        <dbReference type="Pfam" id="PF22599"/>
    </source>
</evidence>
<keyword evidence="6 10" id="KW-0653">Protein transport</keyword>
<dbReference type="HAMAP" id="MF_01463_B">
    <property type="entry name" value="SecD_B"/>
    <property type="match status" value="1"/>
</dbReference>
<feature type="domain" description="Protein translocase subunit SecDF P1" evidence="12">
    <location>
        <begin position="134"/>
        <end position="196"/>
    </location>
</feature>
<comment type="function">
    <text evidence="10">Part of the Sec protein translocase complex. Interacts with the SecYEG preprotein conducting channel. SecDF uses the proton motive force (PMF) to complete protein translocation after the ATP-dependent function of SecA.</text>
</comment>
<comment type="similarity">
    <text evidence="10">Belongs to the SecD/SecF family. SecD subfamily.</text>
</comment>
<dbReference type="InterPro" id="IPR048634">
    <property type="entry name" value="SecD_SecF_C"/>
</dbReference>
<comment type="caution">
    <text evidence="10">Lacks conserved residue(s) required for the propagation of feature annotation.</text>
</comment>
<feature type="domain" description="SecDF P1 head subdomain" evidence="13">
    <location>
        <begin position="223"/>
        <end position="328"/>
    </location>
</feature>
<evidence type="ECO:0000256" key="1">
    <source>
        <dbReference type="ARBA" id="ARBA00004651"/>
    </source>
</evidence>